<sequence>MRALPGGESPVRVTLGGTTTAGNTATLFSLSRDISKVTAVGFDDFEMLTELEVGASEDALIEASGEDGFGLAGPEGVALYEVNPPGLKAKLSVTPERSP</sequence>
<accession>A0A6J4QE54</accession>
<organism evidence="1">
    <name type="scientific">uncultured Rubrobacteraceae bacterium</name>
    <dbReference type="NCBI Taxonomy" id="349277"/>
    <lineage>
        <taxon>Bacteria</taxon>
        <taxon>Bacillati</taxon>
        <taxon>Actinomycetota</taxon>
        <taxon>Rubrobacteria</taxon>
        <taxon>Rubrobacterales</taxon>
        <taxon>Rubrobacteraceae</taxon>
        <taxon>environmental samples</taxon>
    </lineage>
</organism>
<gene>
    <name evidence="1" type="ORF">AVDCRST_MAG37-897</name>
</gene>
<dbReference type="EMBL" id="CADCVD010000034">
    <property type="protein sequence ID" value="CAA9435086.1"/>
    <property type="molecule type" value="Genomic_DNA"/>
</dbReference>
<protein>
    <submittedName>
        <fullName evidence="1">Uncharacterized protein</fullName>
    </submittedName>
</protein>
<name>A0A6J4QE54_9ACTN</name>
<dbReference type="AlphaFoldDB" id="A0A6J4QE54"/>
<proteinExistence type="predicted"/>
<evidence type="ECO:0000313" key="1">
    <source>
        <dbReference type="EMBL" id="CAA9435086.1"/>
    </source>
</evidence>
<reference evidence="1" key="1">
    <citation type="submission" date="2020-02" db="EMBL/GenBank/DDBJ databases">
        <authorList>
            <person name="Meier V. D."/>
        </authorList>
    </citation>
    <scope>NUCLEOTIDE SEQUENCE</scope>
    <source>
        <strain evidence="1">AVDCRST_MAG37</strain>
    </source>
</reference>